<dbReference type="Proteomes" id="UP000176204">
    <property type="component" value="Chromosome I"/>
</dbReference>
<accession>A0A1C7PEB8</accession>
<evidence type="ECO:0000313" key="3">
    <source>
        <dbReference type="Proteomes" id="UP000176204"/>
    </source>
</evidence>
<dbReference type="AlphaFoldDB" id="A0A1C7PEB8"/>
<dbReference type="RefSeq" id="WP_067771577.1">
    <property type="nucleotide sequence ID" value="NZ_LIGX01000001.1"/>
</dbReference>
<feature type="signal peptide" evidence="1">
    <location>
        <begin position="1"/>
        <end position="19"/>
    </location>
</feature>
<proteinExistence type="predicted"/>
<evidence type="ECO:0000313" key="2">
    <source>
        <dbReference type="EMBL" id="SEH88528.1"/>
    </source>
</evidence>
<dbReference type="EMBL" id="LT629973">
    <property type="protein sequence ID" value="SEH88528.1"/>
    <property type="molecule type" value="Genomic_DNA"/>
</dbReference>
<protein>
    <recommendedName>
        <fullName evidence="4">Pep-cterm motif</fullName>
    </recommendedName>
</protein>
<evidence type="ECO:0000256" key="1">
    <source>
        <dbReference type="SAM" id="SignalP"/>
    </source>
</evidence>
<organism evidence="2 3">
    <name type="scientific">Akkermansia glycaniphila</name>
    <dbReference type="NCBI Taxonomy" id="1679444"/>
    <lineage>
        <taxon>Bacteria</taxon>
        <taxon>Pseudomonadati</taxon>
        <taxon>Verrucomicrobiota</taxon>
        <taxon>Verrucomicrobiia</taxon>
        <taxon>Verrucomicrobiales</taxon>
        <taxon>Akkermansiaceae</taxon>
        <taxon>Akkermansia</taxon>
    </lineage>
</organism>
<name>A0A1C7PEB8_9BACT</name>
<reference evidence="3" key="1">
    <citation type="submission" date="2016-09" db="EMBL/GenBank/DDBJ databases">
        <authorList>
            <person name="Koehorst J."/>
        </authorList>
    </citation>
    <scope>NUCLEOTIDE SEQUENCE [LARGE SCALE GENOMIC DNA]</scope>
</reference>
<evidence type="ECO:0008006" key="4">
    <source>
        <dbReference type="Google" id="ProtNLM"/>
    </source>
</evidence>
<sequence>MNILHLSILSLLSSGTLLPAAQFSSETEWECLINFQRDATGTPSGNSWNNLSLVATPGSTFNQSIHNSSGTSVGTLTTTTLVATGAGPDWKPGASNLTDGNLLPAGISGPAGYETAAIQSFWNANSYANPTTITITGLSAGWYALDVLGARNNGNLAGAMSLSASCDSITYYSMGSTGGAASGTWSAASTLANATTVDPFGFIGGNHSSANNGSAVYASFQGFYIEDGGSLTLTMYSSSNTEGGGVANNNSALNYMVLSKYGAIPEPAEASLCLAGLGLLAWRRRRA</sequence>
<keyword evidence="1" id="KW-0732">Signal</keyword>
<gene>
    <name evidence="2" type="ORF">PYTT_1450</name>
</gene>
<feature type="chain" id="PRO_5014266562" description="Pep-cterm motif" evidence="1">
    <location>
        <begin position="20"/>
        <end position="287"/>
    </location>
</feature>
<keyword evidence="3" id="KW-1185">Reference proteome</keyword>
<dbReference type="KEGG" id="agl:PYTT_1450"/>